<dbReference type="AlphaFoldDB" id="A0AAD6B344"/>
<dbReference type="EMBL" id="JAPTMU010000010">
    <property type="protein sequence ID" value="KAJ4937036.1"/>
    <property type="molecule type" value="Genomic_DNA"/>
</dbReference>
<reference evidence="5" key="1">
    <citation type="submission" date="2022-11" db="EMBL/GenBank/DDBJ databases">
        <title>Chromosome-level genome of Pogonophryne albipinna.</title>
        <authorList>
            <person name="Jo E."/>
        </authorList>
    </citation>
    <scope>NUCLEOTIDE SEQUENCE</scope>
    <source>
        <strain evidence="5">SGF0006</strain>
        <tissue evidence="5">Muscle</tissue>
    </source>
</reference>
<evidence type="ECO:0000313" key="5">
    <source>
        <dbReference type="EMBL" id="KAJ4937036.1"/>
    </source>
</evidence>
<dbReference type="PANTHER" id="PTHR45739:SF7">
    <property type="entry name" value="FRAS1-RELATED EXTRACELLULAR MATRIX PROTEIN 1"/>
    <property type="match status" value="1"/>
</dbReference>
<evidence type="ECO:0000313" key="6">
    <source>
        <dbReference type="Proteomes" id="UP001219934"/>
    </source>
</evidence>
<keyword evidence="3" id="KW-0325">Glycoprotein</keyword>
<dbReference type="Pfam" id="PF16184">
    <property type="entry name" value="Cadherin_3"/>
    <property type="match status" value="3"/>
</dbReference>
<organism evidence="5 6">
    <name type="scientific">Pogonophryne albipinna</name>
    <dbReference type="NCBI Taxonomy" id="1090488"/>
    <lineage>
        <taxon>Eukaryota</taxon>
        <taxon>Metazoa</taxon>
        <taxon>Chordata</taxon>
        <taxon>Craniata</taxon>
        <taxon>Vertebrata</taxon>
        <taxon>Euteleostomi</taxon>
        <taxon>Actinopterygii</taxon>
        <taxon>Neopterygii</taxon>
        <taxon>Teleostei</taxon>
        <taxon>Neoteleostei</taxon>
        <taxon>Acanthomorphata</taxon>
        <taxon>Eupercaria</taxon>
        <taxon>Perciformes</taxon>
        <taxon>Notothenioidei</taxon>
        <taxon>Pogonophryne</taxon>
    </lineage>
</organism>
<proteinExistence type="predicted"/>
<evidence type="ECO:0000256" key="2">
    <source>
        <dbReference type="ARBA" id="ARBA00022737"/>
    </source>
</evidence>
<keyword evidence="6" id="KW-1185">Reference proteome</keyword>
<evidence type="ECO:0000256" key="3">
    <source>
        <dbReference type="ARBA" id="ARBA00023180"/>
    </source>
</evidence>
<feature type="repeat" description="CSPG" evidence="4">
    <location>
        <begin position="28"/>
        <end position="124"/>
    </location>
</feature>
<dbReference type="Proteomes" id="UP001219934">
    <property type="component" value="Unassembled WGS sequence"/>
</dbReference>
<protein>
    <submittedName>
        <fullName evidence="5">Uncharacterized protein</fullName>
    </submittedName>
</protein>
<keyword evidence="2" id="KW-0677">Repeat</keyword>
<feature type="repeat" description="CSPG" evidence="4">
    <location>
        <begin position="240"/>
        <end position="337"/>
    </location>
</feature>
<dbReference type="GO" id="GO:0009653">
    <property type="term" value="P:anatomical structure morphogenesis"/>
    <property type="evidence" value="ECO:0007669"/>
    <property type="project" value="TreeGrafter"/>
</dbReference>
<dbReference type="InterPro" id="IPR039005">
    <property type="entry name" value="CSPG_rpt"/>
</dbReference>
<evidence type="ECO:0000256" key="4">
    <source>
        <dbReference type="PROSITE-ProRule" id="PRU01201"/>
    </source>
</evidence>
<gene>
    <name evidence="5" type="ORF">JOQ06_001620</name>
</gene>
<dbReference type="InterPro" id="IPR051561">
    <property type="entry name" value="FRAS1_ECM"/>
</dbReference>
<evidence type="ECO:0000256" key="1">
    <source>
        <dbReference type="ARBA" id="ARBA00022729"/>
    </source>
</evidence>
<comment type="caution">
    <text evidence="5">The sequence shown here is derived from an EMBL/GenBank/DDBJ whole genome shotgun (WGS) entry which is preliminary data.</text>
</comment>
<dbReference type="PANTHER" id="PTHR45739">
    <property type="entry name" value="MATRIX PROTEIN, PUTATIVE-RELATED"/>
    <property type="match status" value="1"/>
</dbReference>
<dbReference type="PROSITE" id="PS51854">
    <property type="entry name" value="CSPG"/>
    <property type="match status" value="2"/>
</dbReference>
<keyword evidence="1" id="KW-0732">Signal</keyword>
<accession>A0AAD6B344</accession>
<name>A0AAD6B344_9TELE</name>
<sequence length="382" mass="42747">MTRDLPQLRPSLPVYDLKVTVFPVDSQTPSLTTGDIFSVDEGGSSPITASHLKASDMDTVLDQLVLSLISPPQFGYIENVLPSPGFEKSNTGISIDILDGHINYVQSRHQRMEPTADQFLLCISDGKHSSAHVPFYIIINPTNDEIPQFLARNITVREGEMKQLDVSVLHALDLDVPQNILLFSVVKPPHHGSIITLSSMDLMYMHDDSENMEDSFTLQLTDGRLQRRVVVMVLPLNDEEPHVVRNNGLEVEPGESRLISSVTLLSQDEDTPPSEVLYMLESVPTQGLLQLKEGEDWETLTAVRNCSQEMVDMNLLRYVHTGLHGAHTQDFFVFYLLDGKNQSPLQHFHISVKDLEKGNIAMFLKPLKVSRGDRVVLTTDVL</sequence>